<dbReference type="SUPFAM" id="SSF55729">
    <property type="entry name" value="Acyl-CoA N-acyltransferases (Nat)"/>
    <property type="match status" value="1"/>
</dbReference>
<dbReference type="InterPro" id="IPR000182">
    <property type="entry name" value="GNAT_dom"/>
</dbReference>
<dbReference type="Pfam" id="PF13302">
    <property type="entry name" value="Acetyltransf_3"/>
    <property type="match status" value="1"/>
</dbReference>
<protein>
    <recommendedName>
        <fullName evidence="4">N-acetyltransferase domain-containing protein</fullName>
    </recommendedName>
</protein>
<dbReference type="InterPro" id="IPR016181">
    <property type="entry name" value="Acyl_CoA_acyltransferase"/>
</dbReference>
<dbReference type="InterPro" id="IPR039135">
    <property type="entry name" value="NAT9-like"/>
</dbReference>
<evidence type="ECO:0000256" key="3">
    <source>
        <dbReference type="ARBA" id="ARBA00023315"/>
    </source>
</evidence>
<evidence type="ECO:0000313" key="5">
    <source>
        <dbReference type="EMBL" id="KAK5090551.1"/>
    </source>
</evidence>
<dbReference type="Proteomes" id="UP001309876">
    <property type="component" value="Unassembled WGS sequence"/>
</dbReference>
<dbReference type="PANTHER" id="PTHR13256:SF16">
    <property type="entry name" value="ALPHA_BETA-TUBULIN-N-ACETYLTRANSFERASE 9"/>
    <property type="match status" value="1"/>
</dbReference>
<dbReference type="GO" id="GO:0008080">
    <property type="term" value="F:N-acetyltransferase activity"/>
    <property type="evidence" value="ECO:0007669"/>
    <property type="project" value="InterPro"/>
</dbReference>
<name>A0AAN7TC70_9EURO</name>
<keyword evidence="3" id="KW-0012">Acyltransferase</keyword>
<proteinExistence type="inferred from homology"/>
<gene>
    <name evidence="5" type="ORF">LTR05_000725</name>
</gene>
<accession>A0AAN7TC70</accession>
<keyword evidence="2" id="KW-0808">Transferase</keyword>
<dbReference type="EMBL" id="JAVRRJ010000001">
    <property type="protein sequence ID" value="KAK5090551.1"/>
    <property type="molecule type" value="Genomic_DNA"/>
</dbReference>
<comment type="caution">
    <text evidence="5">The sequence shown here is derived from an EMBL/GenBank/DDBJ whole genome shotgun (WGS) entry which is preliminary data.</text>
</comment>
<dbReference type="PANTHER" id="PTHR13256">
    <property type="entry name" value="N-ACETYLTRANSFERASE 9"/>
    <property type="match status" value="1"/>
</dbReference>
<sequence length="233" mass="26819">MLINKNVAVYTNKVSLVPYCKHHVAKYHGWMKDPDLQVATASEPLTLEAEYAMQRSWRTDSDKLTFISCLAQPDGQTSQREDIASAIGDVNLFVVTDEEESGELVIAGEVEIMVAERQNRYQGTGRAALLVFLKYVLAHETEILKEYFSTARDNQSQDKFAYLRAKINETNGQSLRLFESVGFERSDVTPNFFGEWELRKRFSIQDIEKQMEEKMVSGYREVSYPYEEEGSRR</sequence>
<feature type="domain" description="N-acetyltransferase" evidence="4">
    <location>
        <begin position="15"/>
        <end position="184"/>
    </location>
</feature>
<dbReference type="AlphaFoldDB" id="A0AAN7TC70"/>
<comment type="similarity">
    <text evidence="1">Belongs to the acetyltransferase family. GNAT subfamily.</text>
</comment>
<reference evidence="5 6" key="1">
    <citation type="submission" date="2023-08" db="EMBL/GenBank/DDBJ databases">
        <title>Black Yeasts Isolated from many extreme environments.</title>
        <authorList>
            <person name="Coleine C."/>
            <person name="Stajich J.E."/>
            <person name="Selbmann L."/>
        </authorList>
    </citation>
    <scope>NUCLEOTIDE SEQUENCE [LARGE SCALE GENOMIC DNA]</scope>
    <source>
        <strain evidence="5 6">CCFEE 5910</strain>
    </source>
</reference>
<keyword evidence="6" id="KW-1185">Reference proteome</keyword>
<evidence type="ECO:0000313" key="6">
    <source>
        <dbReference type="Proteomes" id="UP001309876"/>
    </source>
</evidence>
<organism evidence="5 6">
    <name type="scientific">Lithohypha guttulata</name>
    <dbReference type="NCBI Taxonomy" id="1690604"/>
    <lineage>
        <taxon>Eukaryota</taxon>
        <taxon>Fungi</taxon>
        <taxon>Dikarya</taxon>
        <taxon>Ascomycota</taxon>
        <taxon>Pezizomycotina</taxon>
        <taxon>Eurotiomycetes</taxon>
        <taxon>Chaetothyriomycetidae</taxon>
        <taxon>Chaetothyriales</taxon>
        <taxon>Trichomeriaceae</taxon>
        <taxon>Lithohypha</taxon>
    </lineage>
</organism>
<evidence type="ECO:0000256" key="2">
    <source>
        <dbReference type="ARBA" id="ARBA00022679"/>
    </source>
</evidence>
<dbReference type="Gene3D" id="3.40.630.30">
    <property type="match status" value="1"/>
</dbReference>
<evidence type="ECO:0000259" key="4">
    <source>
        <dbReference type="Pfam" id="PF13302"/>
    </source>
</evidence>
<evidence type="ECO:0000256" key="1">
    <source>
        <dbReference type="ARBA" id="ARBA00009342"/>
    </source>
</evidence>